<gene>
    <name evidence="1" type="ORF">T11_16179</name>
</gene>
<organism evidence="1 2">
    <name type="scientific">Trichinella zimbabwensis</name>
    <dbReference type="NCBI Taxonomy" id="268475"/>
    <lineage>
        <taxon>Eukaryota</taxon>
        <taxon>Metazoa</taxon>
        <taxon>Ecdysozoa</taxon>
        <taxon>Nematoda</taxon>
        <taxon>Enoplea</taxon>
        <taxon>Dorylaimia</taxon>
        <taxon>Trichinellida</taxon>
        <taxon>Trichinellidae</taxon>
        <taxon>Trichinella</taxon>
    </lineage>
</organism>
<proteinExistence type="predicted"/>
<sequence>MWYSTMNVLNFLESAWHCKQKRQRYANCRHLQSHQILANPG</sequence>
<evidence type="ECO:0000313" key="2">
    <source>
        <dbReference type="Proteomes" id="UP000055024"/>
    </source>
</evidence>
<dbReference type="AlphaFoldDB" id="A0A0V1GBX6"/>
<feature type="non-terminal residue" evidence="1">
    <location>
        <position position="41"/>
    </location>
</feature>
<accession>A0A0V1GBX6</accession>
<comment type="caution">
    <text evidence="1">The sequence shown here is derived from an EMBL/GenBank/DDBJ whole genome shotgun (WGS) entry which is preliminary data.</text>
</comment>
<dbReference type="EMBL" id="JYDP01003451">
    <property type="protein sequence ID" value="KRY95783.1"/>
    <property type="molecule type" value="Genomic_DNA"/>
</dbReference>
<protein>
    <submittedName>
        <fullName evidence="1">Uncharacterized protein</fullName>
    </submittedName>
</protein>
<reference evidence="1 2" key="1">
    <citation type="submission" date="2015-01" db="EMBL/GenBank/DDBJ databases">
        <title>Evolution of Trichinella species and genotypes.</title>
        <authorList>
            <person name="Korhonen P.K."/>
            <person name="Edoardo P."/>
            <person name="Giuseppe L.R."/>
            <person name="Gasser R.B."/>
        </authorList>
    </citation>
    <scope>NUCLEOTIDE SEQUENCE [LARGE SCALE GENOMIC DNA]</scope>
    <source>
        <strain evidence="1">ISS1029</strain>
    </source>
</reference>
<evidence type="ECO:0000313" key="1">
    <source>
        <dbReference type="EMBL" id="KRY95783.1"/>
    </source>
</evidence>
<keyword evidence="2" id="KW-1185">Reference proteome</keyword>
<dbReference type="Proteomes" id="UP000055024">
    <property type="component" value="Unassembled WGS sequence"/>
</dbReference>
<name>A0A0V1GBX6_9BILA</name>